<evidence type="ECO:0000313" key="1">
    <source>
        <dbReference type="EMBL" id="PNH09280.1"/>
    </source>
</evidence>
<evidence type="ECO:0000313" key="2">
    <source>
        <dbReference type="Proteomes" id="UP000236333"/>
    </source>
</evidence>
<dbReference type="AlphaFoldDB" id="A0A2J8A9T9"/>
<accession>A0A2J8A9T9</accession>
<sequence>MRGAWEAKGREGIAPPHIVLATYPLLWWQLYSSLLRARSKKLQGGGSRSQASTSKGSKAH</sequence>
<gene>
    <name evidence="1" type="ORF">TSOC_004095</name>
</gene>
<name>A0A2J8A9T9_9CHLO</name>
<dbReference type="Proteomes" id="UP000236333">
    <property type="component" value="Unassembled WGS sequence"/>
</dbReference>
<reference evidence="1 2" key="1">
    <citation type="journal article" date="2017" name="Mol. Biol. Evol.">
        <title>The 4-celled Tetrabaena socialis nuclear genome reveals the essential components for genetic control of cell number at the origin of multicellularity in the volvocine lineage.</title>
        <authorList>
            <person name="Featherston J."/>
            <person name="Arakaki Y."/>
            <person name="Hanschen E.R."/>
            <person name="Ferris P.J."/>
            <person name="Michod R.E."/>
            <person name="Olson B.J.S.C."/>
            <person name="Nozaki H."/>
            <person name="Durand P.M."/>
        </authorList>
    </citation>
    <scope>NUCLEOTIDE SEQUENCE [LARGE SCALE GENOMIC DNA]</scope>
    <source>
        <strain evidence="1 2">NIES-571</strain>
    </source>
</reference>
<dbReference type="EMBL" id="PGGS01000096">
    <property type="protein sequence ID" value="PNH09280.1"/>
    <property type="molecule type" value="Genomic_DNA"/>
</dbReference>
<protein>
    <submittedName>
        <fullName evidence="1">Uncharacterized protein</fullName>
    </submittedName>
</protein>
<proteinExistence type="predicted"/>
<organism evidence="1 2">
    <name type="scientific">Tetrabaena socialis</name>
    <dbReference type="NCBI Taxonomy" id="47790"/>
    <lineage>
        <taxon>Eukaryota</taxon>
        <taxon>Viridiplantae</taxon>
        <taxon>Chlorophyta</taxon>
        <taxon>core chlorophytes</taxon>
        <taxon>Chlorophyceae</taxon>
        <taxon>CS clade</taxon>
        <taxon>Chlamydomonadales</taxon>
        <taxon>Tetrabaenaceae</taxon>
        <taxon>Tetrabaena</taxon>
    </lineage>
</organism>
<comment type="caution">
    <text evidence="1">The sequence shown here is derived from an EMBL/GenBank/DDBJ whole genome shotgun (WGS) entry which is preliminary data.</text>
</comment>
<keyword evidence="2" id="KW-1185">Reference proteome</keyword>